<gene>
    <name evidence="7" type="ORF">S03H2_34964</name>
</gene>
<dbReference type="GO" id="GO:1990281">
    <property type="term" value="C:efflux pump complex"/>
    <property type="evidence" value="ECO:0007669"/>
    <property type="project" value="TreeGrafter"/>
</dbReference>
<evidence type="ECO:0008006" key="8">
    <source>
        <dbReference type="Google" id="ProtNLM"/>
    </source>
</evidence>
<comment type="caution">
    <text evidence="7">The sequence shown here is derived from an EMBL/GenBank/DDBJ whole genome shotgun (WGS) entry which is preliminary data.</text>
</comment>
<protein>
    <recommendedName>
        <fullName evidence="8">Outer membrane efflux protein</fullName>
    </recommendedName>
</protein>
<dbReference type="EMBL" id="BARU01021357">
    <property type="protein sequence ID" value="GAH59657.1"/>
    <property type="molecule type" value="Genomic_DNA"/>
</dbReference>
<proteinExistence type="predicted"/>
<dbReference type="InterPro" id="IPR003423">
    <property type="entry name" value="OMP_efflux"/>
</dbReference>
<evidence type="ECO:0000256" key="2">
    <source>
        <dbReference type="ARBA" id="ARBA00022448"/>
    </source>
</evidence>
<evidence type="ECO:0000256" key="1">
    <source>
        <dbReference type="ARBA" id="ARBA00004442"/>
    </source>
</evidence>
<dbReference type="GO" id="GO:0015562">
    <property type="term" value="F:efflux transmembrane transporter activity"/>
    <property type="evidence" value="ECO:0007669"/>
    <property type="project" value="InterPro"/>
</dbReference>
<reference evidence="7" key="1">
    <citation type="journal article" date="2014" name="Front. Microbiol.">
        <title>High frequency of phylogenetically diverse reductive dehalogenase-homologous genes in deep subseafloor sedimentary metagenomes.</title>
        <authorList>
            <person name="Kawai M."/>
            <person name="Futagami T."/>
            <person name="Toyoda A."/>
            <person name="Takaki Y."/>
            <person name="Nishi S."/>
            <person name="Hori S."/>
            <person name="Arai W."/>
            <person name="Tsubouchi T."/>
            <person name="Morono Y."/>
            <person name="Uchiyama I."/>
            <person name="Ito T."/>
            <person name="Fujiyama A."/>
            <person name="Inagaki F."/>
            <person name="Takami H."/>
        </authorList>
    </citation>
    <scope>NUCLEOTIDE SEQUENCE</scope>
    <source>
        <strain evidence="7">Expedition CK06-06</strain>
    </source>
</reference>
<accession>X1GR36</accession>
<sequence>MFKKTIGIFGLLTLFLATGSLAQQEKSLSLSLEDCLMKAMKNNLDIAVAVLNPELADISVSRARERFFPTLSLNVGNRSTEQASYSWIEAADSVISKRNDYSATISQIIPTGGNFSLSLSNYKNDSNRVTNTINPVYSSTLRLNFTQPLLRNFGFKINRQEIIIAQNNMDMSENQLKRVLQQTIYSVEEAYWNFVYSIEMLKVRSQSLKLAQDLLEKNRKSVEVGTMAPIEILSAQSAVATREADILAAEA</sequence>
<evidence type="ECO:0000256" key="6">
    <source>
        <dbReference type="ARBA" id="ARBA00023237"/>
    </source>
</evidence>
<dbReference type="PANTHER" id="PTHR30026:SF20">
    <property type="entry name" value="OUTER MEMBRANE PROTEIN TOLC"/>
    <property type="match status" value="1"/>
</dbReference>
<dbReference type="Pfam" id="PF02321">
    <property type="entry name" value="OEP"/>
    <property type="match status" value="1"/>
</dbReference>
<dbReference type="AlphaFoldDB" id="X1GR36"/>
<evidence type="ECO:0000313" key="7">
    <source>
        <dbReference type="EMBL" id="GAH59657.1"/>
    </source>
</evidence>
<dbReference type="GO" id="GO:0009279">
    <property type="term" value="C:cell outer membrane"/>
    <property type="evidence" value="ECO:0007669"/>
    <property type="project" value="UniProtKB-SubCell"/>
</dbReference>
<dbReference type="SUPFAM" id="SSF56954">
    <property type="entry name" value="Outer membrane efflux proteins (OEP)"/>
    <property type="match status" value="1"/>
</dbReference>
<keyword evidence="3" id="KW-1134">Transmembrane beta strand</keyword>
<comment type="subcellular location">
    <subcellularLocation>
        <location evidence="1">Cell outer membrane</location>
    </subcellularLocation>
</comment>
<feature type="non-terminal residue" evidence="7">
    <location>
        <position position="251"/>
    </location>
</feature>
<dbReference type="Gene3D" id="1.20.1600.10">
    <property type="entry name" value="Outer membrane efflux proteins (OEP)"/>
    <property type="match status" value="2"/>
</dbReference>
<evidence type="ECO:0000256" key="4">
    <source>
        <dbReference type="ARBA" id="ARBA00022692"/>
    </source>
</evidence>
<organism evidence="7">
    <name type="scientific">marine sediment metagenome</name>
    <dbReference type="NCBI Taxonomy" id="412755"/>
    <lineage>
        <taxon>unclassified sequences</taxon>
        <taxon>metagenomes</taxon>
        <taxon>ecological metagenomes</taxon>
    </lineage>
</organism>
<keyword evidence="5" id="KW-0472">Membrane</keyword>
<evidence type="ECO:0000256" key="5">
    <source>
        <dbReference type="ARBA" id="ARBA00023136"/>
    </source>
</evidence>
<name>X1GR36_9ZZZZ</name>
<dbReference type="PANTHER" id="PTHR30026">
    <property type="entry name" value="OUTER MEMBRANE PROTEIN TOLC"/>
    <property type="match status" value="1"/>
</dbReference>
<dbReference type="InterPro" id="IPR051906">
    <property type="entry name" value="TolC-like"/>
</dbReference>
<dbReference type="GO" id="GO:0015288">
    <property type="term" value="F:porin activity"/>
    <property type="evidence" value="ECO:0007669"/>
    <property type="project" value="TreeGrafter"/>
</dbReference>
<keyword evidence="6" id="KW-0998">Cell outer membrane</keyword>
<keyword evidence="2" id="KW-0813">Transport</keyword>
<keyword evidence="4" id="KW-0812">Transmembrane</keyword>
<evidence type="ECO:0000256" key="3">
    <source>
        <dbReference type="ARBA" id="ARBA00022452"/>
    </source>
</evidence>